<protein>
    <submittedName>
        <fullName evidence="1">Uncharacterized protein</fullName>
    </submittedName>
</protein>
<organism evidence="1 2">
    <name type="scientific">Alternaria burnsii</name>
    <dbReference type="NCBI Taxonomy" id="1187904"/>
    <lineage>
        <taxon>Eukaryota</taxon>
        <taxon>Fungi</taxon>
        <taxon>Dikarya</taxon>
        <taxon>Ascomycota</taxon>
        <taxon>Pezizomycotina</taxon>
        <taxon>Dothideomycetes</taxon>
        <taxon>Pleosporomycetidae</taxon>
        <taxon>Pleosporales</taxon>
        <taxon>Pleosporineae</taxon>
        <taxon>Pleosporaceae</taxon>
        <taxon>Alternaria</taxon>
        <taxon>Alternaria sect. Alternaria</taxon>
    </lineage>
</organism>
<dbReference type="RefSeq" id="XP_038789741.1">
    <property type="nucleotide sequence ID" value="XM_038926449.1"/>
</dbReference>
<evidence type="ECO:0000313" key="1">
    <source>
        <dbReference type="EMBL" id="KAF7679751.1"/>
    </source>
</evidence>
<dbReference type="CDD" id="cd02231">
    <property type="entry name" value="cupin_BLL6423-like"/>
    <property type="match status" value="1"/>
</dbReference>
<proteinExistence type="predicted"/>
<dbReference type="Proteomes" id="UP000596902">
    <property type="component" value="Unassembled WGS sequence"/>
</dbReference>
<dbReference type="PANTHER" id="PTHR36156">
    <property type="entry name" value="SLR2101 PROTEIN"/>
    <property type="match status" value="1"/>
</dbReference>
<dbReference type="SUPFAM" id="SSF51182">
    <property type="entry name" value="RmlC-like cupins"/>
    <property type="match status" value="1"/>
</dbReference>
<dbReference type="InterPro" id="IPR011051">
    <property type="entry name" value="RmlC_Cupin_sf"/>
</dbReference>
<dbReference type="PANTHER" id="PTHR36156:SF2">
    <property type="entry name" value="CUPIN TYPE-2 DOMAIN-CONTAINING PROTEIN"/>
    <property type="match status" value="1"/>
</dbReference>
<comment type="caution">
    <text evidence="1">The sequence shown here is derived from an EMBL/GenBank/DDBJ whole genome shotgun (WGS) entry which is preliminary data.</text>
</comment>
<sequence length="130" mass="14024">MSSPLRRIVTSHKDGKSIVLIEDELDPLPGFAASAATIWQSHRYLAELTDHDAAVLGGGKIYNKGSLIRVVDFPANSTGHNHRTTSLDYGIVLEGEIELVLDDASKTTVRAGDVVVQQAVSTHFVTLLCL</sequence>
<accession>A0A8H7BHS9</accession>
<dbReference type="InterPro" id="IPR047142">
    <property type="entry name" value="OryJ/VirC-like"/>
</dbReference>
<dbReference type="AlphaFoldDB" id="A0A8H7BHS9"/>
<dbReference type="GeneID" id="62199627"/>
<evidence type="ECO:0000313" key="2">
    <source>
        <dbReference type="Proteomes" id="UP000596902"/>
    </source>
</evidence>
<reference evidence="1" key="1">
    <citation type="submission" date="2020-01" db="EMBL/GenBank/DDBJ databases">
        <authorList>
            <person name="Feng Z.H.Z."/>
        </authorList>
    </citation>
    <scope>NUCLEOTIDE SEQUENCE</scope>
    <source>
        <strain evidence="1">CBS107.38</strain>
    </source>
</reference>
<dbReference type="Gene3D" id="2.60.120.10">
    <property type="entry name" value="Jelly Rolls"/>
    <property type="match status" value="1"/>
</dbReference>
<dbReference type="EMBL" id="JAAABM010000002">
    <property type="protein sequence ID" value="KAF7679751.1"/>
    <property type="molecule type" value="Genomic_DNA"/>
</dbReference>
<name>A0A8H7BHS9_9PLEO</name>
<reference evidence="1" key="2">
    <citation type="submission" date="2020-08" db="EMBL/GenBank/DDBJ databases">
        <title>Draft Genome Sequence of Cumin Blight Pathogen Alternaria burnsii.</title>
        <authorList>
            <person name="Feng Z."/>
        </authorList>
    </citation>
    <scope>NUCLEOTIDE SEQUENCE</scope>
    <source>
        <strain evidence="1">CBS107.38</strain>
    </source>
</reference>
<dbReference type="InterPro" id="IPR014710">
    <property type="entry name" value="RmlC-like_jellyroll"/>
</dbReference>
<keyword evidence="2" id="KW-1185">Reference proteome</keyword>
<gene>
    <name evidence="1" type="ORF">GT037_001402</name>
</gene>